<feature type="transmembrane region" description="Helical" evidence="2">
    <location>
        <begin position="74"/>
        <end position="99"/>
    </location>
</feature>
<accession>A0A916QCB0</accession>
<name>A0A916QCB0_9BACL</name>
<evidence type="ECO:0000313" key="3">
    <source>
        <dbReference type="EMBL" id="GFR36763.1"/>
    </source>
</evidence>
<feature type="region of interest" description="Disordered" evidence="1">
    <location>
        <begin position="1"/>
        <end position="23"/>
    </location>
</feature>
<feature type="transmembrane region" description="Helical" evidence="2">
    <location>
        <begin position="32"/>
        <end position="54"/>
    </location>
</feature>
<proteinExistence type="predicted"/>
<feature type="compositionally biased region" description="Basic and acidic residues" evidence="1">
    <location>
        <begin position="1"/>
        <end position="20"/>
    </location>
</feature>
<keyword evidence="4" id="KW-1185">Reference proteome</keyword>
<organism evidence="3 4">
    <name type="scientific">Insulibacter thermoxylanivorax</name>
    <dbReference type="NCBI Taxonomy" id="2749268"/>
    <lineage>
        <taxon>Bacteria</taxon>
        <taxon>Bacillati</taxon>
        <taxon>Bacillota</taxon>
        <taxon>Bacilli</taxon>
        <taxon>Bacillales</taxon>
        <taxon>Paenibacillaceae</taxon>
        <taxon>Insulibacter</taxon>
    </lineage>
</organism>
<comment type="caution">
    <text evidence="3">The sequence shown here is derived from an EMBL/GenBank/DDBJ whole genome shotgun (WGS) entry which is preliminary data.</text>
</comment>
<reference evidence="3" key="2">
    <citation type="journal article" date="2021" name="Data Brief">
        <title>Draft genome sequence data of the facultative, thermophilic, xylanolytic bacterium Paenibacillus sp. strain DA-C8.</title>
        <authorList>
            <person name="Chhe C."/>
            <person name="Uke A."/>
            <person name="Baramee S."/>
            <person name="Ungkulpasvich U."/>
            <person name="Tachaapaikoon C."/>
            <person name="Pason P."/>
            <person name="Waeonukul R."/>
            <person name="Ratanakhanokchai K."/>
            <person name="Kosugi A."/>
        </authorList>
    </citation>
    <scope>NUCLEOTIDE SEQUENCE</scope>
    <source>
        <strain evidence="3">DA-C8</strain>
    </source>
</reference>
<dbReference type="Proteomes" id="UP000654993">
    <property type="component" value="Unassembled WGS sequence"/>
</dbReference>
<evidence type="ECO:0000256" key="1">
    <source>
        <dbReference type="SAM" id="MobiDB-lite"/>
    </source>
</evidence>
<gene>
    <name evidence="3" type="ORF">PRECH8_00590</name>
</gene>
<dbReference type="RefSeq" id="WP_242457349.1">
    <property type="nucleotide sequence ID" value="NZ_BMAQ01000001.1"/>
</dbReference>
<dbReference type="InterPro" id="IPR024563">
    <property type="entry name" value="YqhR"/>
</dbReference>
<evidence type="ECO:0000256" key="2">
    <source>
        <dbReference type="SAM" id="Phobius"/>
    </source>
</evidence>
<dbReference type="AlphaFoldDB" id="A0A916QCB0"/>
<sequence length="180" mass="21109">MNTVEDRTMQQARNRGDEGHTAPQHRTNPWTFAVYIGFFAGLIWGLVKIFFYYFEFTKVEPAFFMRTWYVDRYLNTWTGHVVGLFWIVVGSIAAALVYTALFRKFPGPWPGVLYGLAWWAVLYTWVGPWTASFESLYTLDHNSFWTDLSIFVLWGVFIGYSISFEFTDEQSRDSSRQVLK</sequence>
<protein>
    <submittedName>
        <fullName evidence="3">Uncharacterized protein</fullName>
    </submittedName>
</protein>
<keyword evidence="2" id="KW-0472">Membrane</keyword>
<dbReference type="Pfam" id="PF11085">
    <property type="entry name" value="YqhR"/>
    <property type="match status" value="1"/>
</dbReference>
<feature type="transmembrane region" description="Helical" evidence="2">
    <location>
        <begin position="111"/>
        <end position="128"/>
    </location>
</feature>
<keyword evidence="2" id="KW-0812">Transmembrane</keyword>
<keyword evidence="2" id="KW-1133">Transmembrane helix</keyword>
<feature type="transmembrane region" description="Helical" evidence="2">
    <location>
        <begin position="148"/>
        <end position="167"/>
    </location>
</feature>
<evidence type="ECO:0000313" key="4">
    <source>
        <dbReference type="Proteomes" id="UP000654993"/>
    </source>
</evidence>
<dbReference type="EMBL" id="BMAQ01000001">
    <property type="protein sequence ID" value="GFR36763.1"/>
    <property type="molecule type" value="Genomic_DNA"/>
</dbReference>
<reference evidence="3" key="1">
    <citation type="submission" date="2020-08" db="EMBL/GenBank/DDBJ databases">
        <authorList>
            <person name="Uke A."/>
            <person name="Chhe C."/>
            <person name="Baramee S."/>
            <person name="Kosugi A."/>
        </authorList>
    </citation>
    <scope>NUCLEOTIDE SEQUENCE</scope>
    <source>
        <strain evidence="3">DA-C8</strain>
    </source>
</reference>